<evidence type="ECO:0000256" key="1">
    <source>
        <dbReference type="SAM" id="Phobius"/>
    </source>
</evidence>
<keyword evidence="1" id="KW-0812">Transmembrane</keyword>
<accession>A0A9E8KRE8</accession>
<dbReference type="AlphaFoldDB" id="A0A9E8KRE8"/>
<keyword evidence="1" id="KW-1133">Transmembrane helix</keyword>
<gene>
    <name evidence="2" type="ORF">NNL22_06770</name>
</gene>
<dbReference type="Proteomes" id="UP001164472">
    <property type="component" value="Chromosome"/>
</dbReference>
<dbReference type="InterPro" id="IPR021682">
    <property type="entry name" value="DUF2933"/>
</dbReference>
<evidence type="ECO:0000313" key="2">
    <source>
        <dbReference type="EMBL" id="UZW76280.1"/>
    </source>
</evidence>
<proteinExistence type="predicted"/>
<protein>
    <submittedName>
        <fullName evidence="2">DUF2933 domain-containing protein</fullName>
    </submittedName>
</protein>
<dbReference type="RefSeq" id="WP_251812084.1">
    <property type="nucleotide sequence ID" value="NZ_CP101527.1"/>
</dbReference>
<dbReference type="KEGG" id="asem:NNL22_06770"/>
<organism evidence="2 3">
    <name type="scientific">Alkalimarinus sediminis</name>
    <dbReference type="NCBI Taxonomy" id="1632866"/>
    <lineage>
        <taxon>Bacteria</taxon>
        <taxon>Pseudomonadati</taxon>
        <taxon>Pseudomonadota</taxon>
        <taxon>Gammaproteobacteria</taxon>
        <taxon>Alteromonadales</taxon>
        <taxon>Alteromonadaceae</taxon>
        <taxon>Alkalimarinus</taxon>
    </lineage>
</organism>
<reference evidence="2" key="1">
    <citation type="submission" date="2022-07" db="EMBL/GenBank/DDBJ databases">
        <title>Alkalimarinus sp. nov., isolated from gut of a Alitta virens.</title>
        <authorList>
            <person name="Yang A.I."/>
            <person name="Shin N.-R."/>
        </authorList>
    </citation>
    <scope>NUCLEOTIDE SEQUENCE</scope>
    <source>
        <strain evidence="2">FA028</strain>
    </source>
</reference>
<dbReference type="Pfam" id="PF11666">
    <property type="entry name" value="DUF2933"/>
    <property type="match status" value="1"/>
</dbReference>
<feature type="transmembrane region" description="Helical" evidence="1">
    <location>
        <begin position="35"/>
        <end position="54"/>
    </location>
</feature>
<name>A0A9E8KRE8_9ALTE</name>
<keyword evidence="3" id="KW-1185">Reference proteome</keyword>
<sequence length="105" mass="12009">MSSKPSFWFTPKGVAALGLIGATSYFLLMEHRPHLFTILPFLIFLLCPLMHIFMHGGHGGHGGHEAKDHTRSIDRVDRDDYLRGYEDALKDKKEKRTDKDDNNAR</sequence>
<evidence type="ECO:0000313" key="3">
    <source>
        <dbReference type="Proteomes" id="UP001164472"/>
    </source>
</evidence>
<keyword evidence="1" id="KW-0472">Membrane</keyword>
<feature type="transmembrane region" description="Helical" evidence="1">
    <location>
        <begin position="6"/>
        <end position="28"/>
    </location>
</feature>
<dbReference type="EMBL" id="CP101527">
    <property type="protein sequence ID" value="UZW76280.1"/>
    <property type="molecule type" value="Genomic_DNA"/>
</dbReference>